<feature type="region of interest" description="Disordered" evidence="2">
    <location>
        <begin position="421"/>
        <end position="446"/>
    </location>
</feature>
<reference evidence="3" key="1">
    <citation type="submission" date="2020-01" db="EMBL/GenBank/DDBJ databases">
        <title>Genome Sequencing of Three Apophysomyces-Like Fungal Strains Confirms a Novel Fungal Genus in the Mucoromycota with divergent Burkholderia-like Endosymbiotic Bacteria.</title>
        <authorList>
            <person name="Stajich J.E."/>
            <person name="Macias A.M."/>
            <person name="Carter-House D."/>
            <person name="Lovett B."/>
            <person name="Kasson L.R."/>
            <person name="Berry K."/>
            <person name="Grigoriev I."/>
            <person name="Chang Y."/>
            <person name="Spatafora J."/>
            <person name="Kasson M.T."/>
        </authorList>
    </citation>
    <scope>NUCLEOTIDE SEQUENCE</scope>
    <source>
        <strain evidence="3">NRRL A-21654</strain>
    </source>
</reference>
<dbReference type="GO" id="GO:0008298">
    <property type="term" value="P:intracellular mRNA localization"/>
    <property type="evidence" value="ECO:0007669"/>
    <property type="project" value="TreeGrafter"/>
</dbReference>
<dbReference type="PANTHER" id="PTHR31027:SF2">
    <property type="entry name" value="LEBERCILIN DOMAIN-CONTAINING PROTEIN"/>
    <property type="match status" value="1"/>
</dbReference>
<dbReference type="OrthoDB" id="2195113at2759"/>
<organism evidence="3 4">
    <name type="scientific">Apophysomyces ossiformis</name>
    <dbReference type="NCBI Taxonomy" id="679940"/>
    <lineage>
        <taxon>Eukaryota</taxon>
        <taxon>Fungi</taxon>
        <taxon>Fungi incertae sedis</taxon>
        <taxon>Mucoromycota</taxon>
        <taxon>Mucoromycotina</taxon>
        <taxon>Mucoromycetes</taxon>
        <taxon>Mucorales</taxon>
        <taxon>Mucorineae</taxon>
        <taxon>Mucoraceae</taxon>
        <taxon>Apophysomyces</taxon>
    </lineage>
</organism>
<protein>
    <recommendedName>
        <fullName evidence="5">Bfr1p</fullName>
    </recommendedName>
</protein>
<dbReference type="GO" id="GO:0003729">
    <property type="term" value="F:mRNA binding"/>
    <property type="evidence" value="ECO:0007669"/>
    <property type="project" value="TreeGrafter"/>
</dbReference>
<sequence>MTDTIAPPTLPKGVKKPNDEAYKKELEEINARIDKLKKQSDAVKEKINQLPAKSDNSRREELKVQMAELRERQAEIKKDRQAVYQQLDLINDSIRKKVSSIKSFQSKVPYKTKAEVDNRIRELESKIESGVRLVEEKKMLQEISLLKRNREQVEGLDEQQAAIDQERSIHADIKNKMDDSEAKKISEQYEKLDAEFKQLKDEASQSREARNKLFDERTRLRGLLDEEYNKLRTLRDEHRKANDEYYTFLRQLREYKKEQERLRKIQEEAEKRKEAAQQELELASLPAFAHEITLCDNLAKYLQTFIGGQTQGNAAPKSLPEINNAPEGFVLLKKSDADEDYFAGAGKKKSKGPVNKEKKTDTLKLPLATLEDFFQIKVTVPTKISEIPATLEKLKERKAYFEAEQPKVTAANKKKAEEKIAAMLKEAEEQTTKEETPAKEQTAEEN</sequence>
<evidence type="ECO:0000256" key="1">
    <source>
        <dbReference type="SAM" id="Coils"/>
    </source>
</evidence>
<name>A0A8H7BXF9_9FUNG</name>
<feature type="coiled-coil region" evidence="1">
    <location>
        <begin position="182"/>
        <end position="282"/>
    </location>
</feature>
<dbReference type="AlphaFoldDB" id="A0A8H7BXF9"/>
<dbReference type="Proteomes" id="UP000605846">
    <property type="component" value="Unassembled WGS sequence"/>
</dbReference>
<proteinExistence type="predicted"/>
<gene>
    <name evidence="3" type="ORF">EC973_008258</name>
</gene>
<dbReference type="GO" id="GO:0042175">
    <property type="term" value="C:nuclear outer membrane-endoplasmic reticulum membrane network"/>
    <property type="evidence" value="ECO:0007669"/>
    <property type="project" value="TreeGrafter"/>
</dbReference>
<evidence type="ECO:0008006" key="5">
    <source>
        <dbReference type="Google" id="ProtNLM"/>
    </source>
</evidence>
<accession>A0A8H7BXF9</accession>
<dbReference type="EMBL" id="JABAYA010000007">
    <property type="protein sequence ID" value="KAF7731744.1"/>
    <property type="molecule type" value="Genomic_DNA"/>
</dbReference>
<dbReference type="PANTHER" id="PTHR31027">
    <property type="entry name" value="NUCLEAR SEGREGATION PROTEIN BFR1"/>
    <property type="match status" value="1"/>
</dbReference>
<dbReference type="GO" id="GO:0005783">
    <property type="term" value="C:endoplasmic reticulum"/>
    <property type="evidence" value="ECO:0007669"/>
    <property type="project" value="TreeGrafter"/>
</dbReference>
<feature type="coiled-coil region" evidence="1">
    <location>
        <begin position="19"/>
        <end position="86"/>
    </location>
</feature>
<evidence type="ECO:0000256" key="2">
    <source>
        <dbReference type="SAM" id="MobiDB-lite"/>
    </source>
</evidence>
<dbReference type="GO" id="GO:1990904">
    <property type="term" value="C:ribonucleoprotein complex"/>
    <property type="evidence" value="ECO:0007669"/>
    <property type="project" value="TreeGrafter"/>
</dbReference>
<comment type="caution">
    <text evidence="3">The sequence shown here is derived from an EMBL/GenBank/DDBJ whole genome shotgun (WGS) entry which is preliminary data.</text>
</comment>
<dbReference type="InterPro" id="IPR039604">
    <property type="entry name" value="Bfr1"/>
</dbReference>
<keyword evidence="4" id="KW-1185">Reference proteome</keyword>
<evidence type="ECO:0000313" key="4">
    <source>
        <dbReference type="Proteomes" id="UP000605846"/>
    </source>
</evidence>
<evidence type="ECO:0000313" key="3">
    <source>
        <dbReference type="EMBL" id="KAF7731744.1"/>
    </source>
</evidence>
<keyword evidence="1" id="KW-0175">Coiled coil</keyword>